<keyword evidence="3" id="KW-1185">Reference proteome</keyword>
<accession>A0AAV5WL25</accession>
<dbReference type="Proteomes" id="UP001432322">
    <property type="component" value="Unassembled WGS sequence"/>
</dbReference>
<dbReference type="EMBL" id="BTSY01000006">
    <property type="protein sequence ID" value="GMT31255.1"/>
    <property type="molecule type" value="Genomic_DNA"/>
</dbReference>
<sequence>LSIAEEWASLVASTGPIDNPLTPTISFLEAAETFLHNPIHTMSDVDPKSDVMHEVDIPDAPIQNEGFDHNESSIPVETPDEIPSNDDSDRFNANFHADCDLTTGDKEEEGDRSESEDSTSEDDSKDEDYVEKKEKEK</sequence>
<proteinExistence type="predicted"/>
<reference evidence="2" key="1">
    <citation type="submission" date="2023-10" db="EMBL/GenBank/DDBJ databases">
        <title>Genome assembly of Pristionchus species.</title>
        <authorList>
            <person name="Yoshida K."/>
            <person name="Sommer R.J."/>
        </authorList>
    </citation>
    <scope>NUCLEOTIDE SEQUENCE</scope>
    <source>
        <strain evidence="2">RS5133</strain>
    </source>
</reference>
<feature type="region of interest" description="Disordered" evidence="1">
    <location>
        <begin position="56"/>
        <end position="137"/>
    </location>
</feature>
<feature type="non-terminal residue" evidence="2">
    <location>
        <position position="137"/>
    </location>
</feature>
<gene>
    <name evidence="2" type="ORF">PFISCL1PPCAC_22552</name>
</gene>
<comment type="caution">
    <text evidence="2">The sequence shown here is derived from an EMBL/GenBank/DDBJ whole genome shotgun (WGS) entry which is preliminary data.</text>
</comment>
<organism evidence="2 3">
    <name type="scientific">Pristionchus fissidentatus</name>
    <dbReference type="NCBI Taxonomy" id="1538716"/>
    <lineage>
        <taxon>Eukaryota</taxon>
        <taxon>Metazoa</taxon>
        <taxon>Ecdysozoa</taxon>
        <taxon>Nematoda</taxon>
        <taxon>Chromadorea</taxon>
        <taxon>Rhabditida</taxon>
        <taxon>Rhabditina</taxon>
        <taxon>Diplogasteromorpha</taxon>
        <taxon>Diplogasteroidea</taxon>
        <taxon>Neodiplogasteridae</taxon>
        <taxon>Pristionchus</taxon>
    </lineage>
</organism>
<evidence type="ECO:0000313" key="3">
    <source>
        <dbReference type="Proteomes" id="UP001432322"/>
    </source>
</evidence>
<dbReference type="AlphaFoldDB" id="A0AAV5WL25"/>
<evidence type="ECO:0000313" key="2">
    <source>
        <dbReference type="EMBL" id="GMT31255.1"/>
    </source>
</evidence>
<feature type="compositionally biased region" description="Acidic residues" evidence="1">
    <location>
        <begin position="106"/>
        <end position="129"/>
    </location>
</feature>
<name>A0AAV5WL25_9BILA</name>
<feature type="non-terminal residue" evidence="2">
    <location>
        <position position="1"/>
    </location>
</feature>
<protein>
    <submittedName>
        <fullName evidence="2">Uncharacterized protein</fullName>
    </submittedName>
</protein>
<evidence type="ECO:0000256" key="1">
    <source>
        <dbReference type="SAM" id="MobiDB-lite"/>
    </source>
</evidence>